<dbReference type="PROSITE" id="PS51257">
    <property type="entry name" value="PROKAR_LIPOPROTEIN"/>
    <property type="match status" value="1"/>
</dbReference>
<gene>
    <name evidence="1" type="ORF">ACFQ4B_09305</name>
</gene>
<evidence type="ECO:0000313" key="1">
    <source>
        <dbReference type="EMBL" id="MFD1220317.1"/>
    </source>
</evidence>
<dbReference type="RefSeq" id="WP_179136282.1">
    <property type="nucleotide sequence ID" value="NZ_BAABJG010000006.1"/>
</dbReference>
<dbReference type="InterPro" id="IPR021598">
    <property type="entry name" value="DUF3221"/>
</dbReference>
<dbReference type="Pfam" id="PF11518">
    <property type="entry name" value="DUF3221"/>
    <property type="match status" value="1"/>
</dbReference>
<dbReference type="EMBL" id="JBHTLU010000013">
    <property type="protein sequence ID" value="MFD1220317.1"/>
    <property type="molecule type" value="Genomic_DNA"/>
</dbReference>
<evidence type="ECO:0000313" key="2">
    <source>
        <dbReference type="Proteomes" id="UP001597180"/>
    </source>
</evidence>
<comment type="caution">
    <text evidence="1">The sequence shown here is derived from an EMBL/GenBank/DDBJ whole genome shotgun (WGS) entry which is preliminary data.</text>
</comment>
<organism evidence="1 2">
    <name type="scientific">Paenibacillus vulneris</name>
    <dbReference type="NCBI Taxonomy" id="1133364"/>
    <lineage>
        <taxon>Bacteria</taxon>
        <taxon>Bacillati</taxon>
        <taxon>Bacillota</taxon>
        <taxon>Bacilli</taxon>
        <taxon>Bacillales</taxon>
        <taxon>Paenibacillaceae</taxon>
        <taxon>Paenibacillus</taxon>
    </lineage>
</organism>
<proteinExistence type="predicted"/>
<accession>A0ABW3UH37</accession>
<dbReference type="Proteomes" id="UP001597180">
    <property type="component" value="Unassembled WGS sequence"/>
</dbReference>
<name>A0ABW3UH37_9BACL</name>
<reference evidence="2" key="1">
    <citation type="journal article" date="2019" name="Int. J. Syst. Evol. Microbiol.">
        <title>The Global Catalogue of Microorganisms (GCM) 10K type strain sequencing project: providing services to taxonomists for standard genome sequencing and annotation.</title>
        <authorList>
            <consortium name="The Broad Institute Genomics Platform"/>
            <consortium name="The Broad Institute Genome Sequencing Center for Infectious Disease"/>
            <person name="Wu L."/>
            <person name="Ma J."/>
        </authorList>
    </citation>
    <scope>NUCLEOTIDE SEQUENCE [LARGE SCALE GENOMIC DNA]</scope>
    <source>
        <strain evidence="2">CCUG 53270</strain>
    </source>
</reference>
<protein>
    <submittedName>
        <fullName evidence="1">DUF3221 domain-containing protein</fullName>
    </submittedName>
</protein>
<keyword evidence="2" id="KW-1185">Reference proteome</keyword>
<sequence length="177" mass="19760">MNYKCFIIVILILSFTTTGCGKNERAVMTGLIVKLGENSVLVVEQKENKPRAIYVSITNAKIIDEKKNFLNKDQLKLGMNVEVWVTGEIAESYPEQAMGTKLVIKTLENKSGSSISQEVAIGKALGYSKDEINNPYIRKAEFHVAIKQWHVEIGNFLDEAKIIVKKINSDTGEVIAR</sequence>